<feature type="signal peptide" evidence="7">
    <location>
        <begin position="1"/>
        <end position="27"/>
    </location>
</feature>
<proteinExistence type="inferred from homology"/>
<comment type="subcellular location">
    <subcellularLocation>
        <location evidence="1">Membrane</location>
        <topology evidence="1">Single-pass type II membrane protein</topology>
    </subcellularLocation>
</comment>
<keyword evidence="9" id="KW-1185">Reference proteome</keyword>
<evidence type="ECO:0000256" key="2">
    <source>
        <dbReference type="ARBA" id="ARBA00006351"/>
    </source>
</evidence>
<evidence type="ECO:0000313" key="8">
    <source>
        <dbReference type="EMBL" id="TWW61526.1"/>
    </source>
</evidence>
<evidence type="ECO:0000256" key="7">
    <source>
        <dbReference type="SAM" id="SignalP"/>
    </source>
</evidence>
<accession>A0A5C6N2Q7</accession>
<dbReference type="GO" id="GO:0035252">
    <property type="term" value="F:UDP-xylosyltransferase activity"/>
    <property type="evidence" value="ECO:0007669"/>
    <property type="project" value="TreeGrafter"/>
</dbReference>
<comment type="caution">
    <text evidence="8">The sequence shown here is derived from an EMBL/GenBank/DDBJ whole genome shotgun (WGS) entry which is preliminary data.</text>
</comment>
<gene>
    <name evidence="8" type="ORF">D4764_04G0001730</name>
</gene>
<dbReference type="InterPro" id="IPR029044">
    <property type="entry name" value="Nucleotide-diphossugar_trans"/>
</dbReference>
<dbReference type="Proteomes" id="UP000324091">
    <property type="component" value="Chromosome 4"/>
</dbReference>
<feature type="region of interest" description="Disordered" evidence="6">
    <location>
        <begin position="34"/>
        <end position="91"/>
    </location>
</feature>
<dbReference type="GO" id="GO:0016020">
    <property type="term" value="C:membrane"/>
    <property type="evidence" value="ECO:0007669"/>
    <property type="project" value="UniProtKB-SubCell"/>
</dbReference>
<protein>
    <submittedName>
        <fullName evidence="8">Glucoside xylosyltransferase 2</fullName>
    </submittedName>
</protein>
<dbReference type="AlphaFoldDB" id="A0A5C6N2Q7"/>
<keyword evidence="5" id="KW-0735">Signal-anchor</keyword>
<organism evidence="8 9">
    <name type="scientific">Takifugu flavidus</name>
    <name type="common">sansaifugu</name>
    <dbReference type="NCBI Taxonomy" id="433684"/>
    <lineage>
        <taxon>Eukaryota</taxon>
        <taxon>Metazoa</taxon>
        <taxon>Chordata</taxon>
        <taxon>Craniata</taxon>
        <taxon>Vertebrata</taxon>
        <taxon>Euteleostomi</taxon>
        <taxon>Actinopterygii</taxon>
        <taxon>Neopterygii</taxon>
        <taxon>Teleostei</taxon>
        <taxon>Neoteleostei</taxon>
        <taxon>Acanthomorphata</taxon>
        <taxon>Eupercaria</taxon>
        <taxon>Tetraodontiformes</taxon>
        <taxon>Tetradontoidea</taxon>
        <taxon>Tetraodontidae</taxon>
        <taxon>Takifugu</taxon>
    </lineage>
</organism>
<dbReference type="SUPFAM" id="SSF53448">
    <property type="entry name" value="Nucleotide-diphospho-sugar transferases"/>
    <property type="match status" value="1"/>
</dbReference>
<comment type="similarity">
    <text evidence="2">Belongs to the glycosyltransferase 8 family.</text>
</comment>
<name>A0A5C6N2Q7_9TELE</name>
<keyword evidence="4 8" id="KW-0808">Transferase</keyword>
<dbReference type="PANTHER" id="PTHR46012:SF1">
    <property type="entry name" value="GLUCOSIDE XYLOSYLTRANSFERASE 2"/>
    <property type="match status" value="1"/>
</dbReference>
<keyword evidence="5" id="KW-0812">Transmembrane</keyword>
<evidence type="ECO:0000256" key="5">
    <source>
        <dbReference type="ARBA" id="ARBA00022968"/>
    </source>
</evidence>
<evidence type="ECO:0000256" key="4">
    <source>
        <dbReference type="ARBA" id="ARBA00022679"/>
    </source>
</evidence>
<evidence type="ECO:0000256" key="3">
    <source>
        <dbReference type="ARBA" id="ARBA00022676"/>
    </source>
</evidence>
<reference evidence="8 9" key="1">
    <citation type="submission" date="2019-04" db="EMBL/GenBank/DDBJ databases">
        <title>Chromosome genome assembly for Takifugu flavidus.</title>
        <authorList>
            <person name="Xiao S."/>
        </authorList>
    </citation>
    <scope>NUCLEOTIDE SEQUENCE [LARGE SCALE GENOMIC DNA]</scope>
    <source>
        <strain evidence="8">HTHZ2018</strain>
        <tissue evidence="8">Muscle</tissue>
    </source>
</reference>
<dbReference type="EMBL" id="RHFK02000017">
    <property type="protein sequence ID" value="TWW61526.1"/>
    <property type="molecule type" value="Genomic_DNA"/>
</dbReference>
<dbReference type="PANTHER" id="PTHR46012">
    <property type="entry name" value="IP22168P"/>
    <property type="match status" value="1"/>
</dbReference>
<dbReference type="InterPro" id="IPR051993">
    <property type="entry name" value="Glycosyltransferase_8"/>
</dbReference>
<dbReference type="GO" id="GO:0016266">
    <property type="term" value="P:protein O-linked glycosylation via N-acetyl-galactosamine"/>
    <property type="evidence" value="ECO:0007669"/>
    <property type="project" value="TreeGrafter"/>
</dbReference>
<evidence type="ECO:0000256" key="1">
    <source>
        <dbReference type="ARBA" id="ARBA00004606"/>
    </source>
</evidence>
<evidence type="ECO:0000313" key="9">
    <source>
        <dbReference type="Proteomes" id="UP000324091"/>
    </source>
</evidence>
<keyword evidence="3" id="KW-0328">Glycosyltransferase</keyword>
<sequence length="264" mass="29173">MRIHGKVAVIAVCFGLFLLLYFWGGNGAEDPLPKQVAGEEKKEVGNSSPSPSVIGRDVAAKFSKKPSAGVVSRTEETPKRRKEAKASGRGGDVKGFASSSLNWVEKCPFGGGIMWSCRIVFSVAQSRENKGRRRRPAEVMHLAVVACGDRLEETLTMIKSALLFSLKRITFHIFAEDPLAPQFRERLDQWPRFISARFQYTIYPITFSVGNAEEWKKLFKPCAAQRLFLPVRLQLLSSACEAVIILQKIAGICSGSSQNLIIPA</sequence>
<evidence type="ECO:0000256" key="6">
    <source>
        <dbReference type="SAM" id="MobiDB-lite"/>
    </source>
</evidence>
<keyword evidence="7" id="KW-0732">Signal</keyword>
<feature type="chain" id="PRO_5022722727" evidence="7">
    <location>
        <begin position="28"/>
        <end position="264"/>
    </location>
</feature>